<evidence type="ECO:0000313" key="2">
    <source>
        <dbReference type="EMBL" id="RYB02868.1"/>
    </source>
</evidence>
<dbReference type="Proteomes" id="UP000289411">
    <property type="component" value="Unassembled WGS sequence"/>
</dbReference>
<gene>
    <name evidence="2" type="ORF">D3272_19395</name>
</gene>
<feature type="region of interest" description="Disordered" evidence="1">
    <location>
        <begin position="43"/>
        <end position="121"/>
    </location>
</feature>
<evidence type="ECO:0000313" key="3">
    <source>
        <dbReference type="Proteomes" id="UP000289411"/>
    </source>
</evidence>
<name>A0A4Q2R8L9_9HYPH</name>
<reference evidence="2 3" key="2">
    <citation type="submission" date="2019-02" db="EMBL/GenBank/DDBJ databases">
        <title>'Lichenibacterium ramalinii' gen. nov. sp. nov., 'Lichenibacterium minor' gen. nov. sp. nov.</title>
        <authorList>
            <person name="Pankratov T."/>
        </authorList>
    </citation>
    <scope>NUCLEOTIDE SEQUENCE [LARGE SCALE GENOMIC DNA]</scope>
    <source>
        <strain evidence="2 3">RmlP001</strain>
    </source>
</reference>
<evidence type="ECO:0000256" key="1">
    <source>
        <dbReference type="SAM" id="MobiDB-lite"/>
    </source>
</evidence>
<accession>A0A4Q2R8L9</accession>
<comment type="caution">
    <text evidence="2">The sequence shown here is derived from an EMBL/GenBank/DDBJ whole genome shotgun (WGS) entry which is preliminary data.</text>
</comment>
<protein>
    <submittedName>
        <fullName evidence="2">Uncharacterized protein</fullName>
    </submittedName>
</protein>
<proteinExistence type="predicted"/>
<organism evidence="2 3">
    <name type="scientific">Lichenibacterium ramalinae</name>
    <dbReference type="NCBI Taxonomy" id="2316527"/>
    <lineage>
        <taxon>Bacteria</taxon>
        <taxon>Pseudomonadati</taxon>
        <taxon>Pseudomonadota</taxon>
        <taxon>Alphaproteobacteria</taxon>
        <taxon>Hyphomicrobiales</taxon>
        <taxon>Lichenihabitantaceae</taxon>
        <taxon>Lichenibacterium</taxon>
    </lineage>
</organism>
<keyword evidence="3" id="KW-1185">Reference proteome</keyword>
<dbReference type="EMBL" id="QYBC01000017">
    <property type="protein sequence ID" value="RYB02868.1"/>
    <property type="molecule type" value="Genomic_DNA"/>
</dbReference>
<dbReference type="AlphaFoldDB" id="A0A4Q2R8L9"/>
<reference evidence="2 3" key="1">
    <citation type="submission" date="2018-09" db="EMBL/GenBank/DDBJ databases">
        <authorList>
            <person name="Grouzdev D.S."/>
            <person name="Krutkina M.S."/>
        </authorList>
    </citation>
    <scope>NUCLEOTIDE SEQUENCE [LARGE SCALE GENOMIC DNA]</scope>
    <source>
        <strain evidence="2 3">RmlP001</strain>
    </source>
</reference>
<sequence>MDQGGRHQGSRRTAQAIGVRQRSVLLQHMARCEVEPRRGDVQGLEMRGVPEAGVRRHVGGGGSARVDRDQAGAPSYAVGGRAPPEDRPSRVWIEGRGANGKGIALPSAPGRSRQALSTDAR</sequence>